<dbReference type="PROSITE" id="PS51186">
    <property type="entry name" value="GNAT"/>
    <property type="match status" value="1"/>
</dbReference>
<dbReference type="InterPro" id="IPR000182">
    <property type="entry name" value="GNAT_dom"/>
</dbReference>
<dbReference type="GO" id="GO:0016747">
    <property type="term" value="F:acyltransferase activity, transferring groups other than amino-acyl groups"/>
    <property type="evidence" value="ECO:0007669"/>
    <property type="project" value="InterPro"/>
</dbReference>
<feature type="region of interest" description="Disordered" evidence="1">
    <location>
        <begin position="1"/>
        <end position="20"/>
    </location>
</feature>
<evidence type="ECO:0000313" key="3">
    <source>
        <dbReference type="EMBL" id="SEJ06968.1"/>
    </source>
</evidence>
<dbReference type="GeneID" id="35002292"/>
<dbReference type="Proteomes" id="UP000198888">
    <property type="component" value="Unassembled WGS sequence"/>
</dbReference>
<proteinExistence type="predicted"/>
<accession>A0A2H4Q1K1</accession>
<dbReference type="Pfam" id="PF00583">
    <property type="entry name" value="Acetyltransf_1"/>
    <property type="match status" value="1"/>
</dbReference>
<reference evidence="3 4" key="1">
    <citation type="submission" date="2016-10" db="EMBL/GenBank/DDBJ databases">
        <authorList>
            <person name="de Groot N.N."/>
        </authorList>
    </citation>
    <scope>NUCLEOTIDE SEQUENCE [LARGE SCALE GENOMIC DNA]</scope>
    <source>
        <strain evidence="3 4">DSM 22187</strain>
    </source>
</reference>
<dbReference type="RefSeq" id="WP_089673065.1">
    <property type="nucleotide sequence ID" value="NZ_CP024845.1"/>
</dbReference>
<dbReference type="EMBL" id="FNYR01000019">
    <property type="protein sequence ID" value="SEJ06968.1"/>
    <property type="molecule type" value="Genomic_DNA"/>
</dbReference>
<evidence type="ECO:0000256" key="1">
    <source>
        <dbReference type="SAM" id="MobiDB-lite"/>
    </source>
</evidence>
<evidence type="ECO:0000313" key="4">
    <source>
        <dbReference type="Proteomes" id="UP000198888"/>
    </source>
</evidence>
<dbReference type="OrthoDB" id="43754at2157"/>
<feature type="compositionally biased region" description="Polar residues" evidence="1">
    <location>
        <begin position="1"/>
        <end position="12"/>
    </location>
</feature>
<accession>A0A1H6VQM9</accession>
<dbReference type="KEGG" id="hae:halTADL_1489"/>
<dbReference type="AlphaFoldDB" id="A0A1H6VQM9"/>
<keyword evidence="3" id="KW-0808">Transferase</keyword>
<protein>
    <submittedName>
        <fullName evidence="3">Acetyltransferase (GNAT) family protein</fullName>
    </submittedName>
</protein>
<name>A0A1H6VQM9_9EURY</name>
<dbReference type="CDD" id="cd04301">
    <property type="entry name" value="NAT_SF"/>
    <property type="match status" value="1"/>
</dbReference>
<dbReference type="SUPFAM" id="SSF55729">
    <property type="entry name" value="Acyl-CoA N-acyltransferases (Nat)"/>
    <property type="match status" value="1"/>
</dbReference>
<dbReference type="Gene3D" id="3.40.630.30">
    <property type="match status" value="1"/>
</dbReference>
<evidence type="ECO:0000259" key="2">
    <source>
        <dbReference type="PROSITE" id="PS51186"/>
    </source>
</evidence>
<dbReference type="InterPro" id="IPR016181">
    <property type="entry name" value="Acyl_CoA_acyltransferase"/>
</dbReference>
<keyword evidence="4" id="KW-1185">Reference proteome</keyword>
<feature type="domain" description="N-acetyltransferase" evidence="2">
    <location>
        <begin position="13"/>
        <end position="220"/>
    </location>
</feature>
<dbReference type="STRING" id="1073996.SAMN05444271_11924"/>
<organism evidence="3 4">
    <name type="scientific">Halohasta litchfieldiae</name>
    <dbReference type="NCBI Taxonomy" id="1073996"/>
    <lineage>
        <taxon>Archaea</taxon>
        <taxon>Methanobacteriati</taxon>
        <taxon>Methanobacteriota</taxon>
        <taxon>Stenosarchaea group</taxon>
        <taxon>Halobacteria</taxon>
        <taxon>Halobacteriales</taxon>
        <taxon>Haloferacaceae</taxon>
        <taxon>Halohasta</taxon>
    </lineage>
</organism>
<sequence length="220" mass="24734">MTRPDPNSTQDQLRVRPAESEEDVYFLAQQEHHYFGPANDWPEEIPRNYLPIVGGNIPDSSENKTPLDAYGVIAEHSPSKTDQTVRIGGGVVLLYDRNDAADTLPPVGGFPHAIVCDVNAYLLFTVVDPAWQGQGIGRRILQDRLHWIDSTNAEMVFTCGWERDSNGSSRPLLSDAGFTEKRTIEGFYSDHSRRSCPDCGAWPTNDKMCQCRTTVWMKYL</sequence>
<gene>
    <name evidence="3" type="ORF">SAMN05444271_11924</name>
</gene>